<evidence type="ECO:0000256" key="7">
    <source>
        <dbReference type="PIRSR" id="PIRSR001123-1"/>
    </source>
</evidence>
<protein>
    <recommendedName>
        <fullName evidence="11">Endoglucanase</fullName>
    </recommendedName>
</protein>
<dbReference type="PANTHER" id="PTHR32481">
    <property type="entry name" value="AMINOPEPTIDASE"/>
    <property type="match status" value="1"/>
</dbReference>
<dbReference type="InterPro" id="IPR008007">
    <property type="entry name" value="Peptidase_M42"/>
</dbReference>
<feature type="binding site" evidence="8">
    <location>
        <position position="204"/>
    </location>
    <ligand>
        <name>Zn(2+)</name>
        <dbReference type="ChEBI" id="CHEBI:29105"/>
        <label>2</label>
    </ligand>
</feature>
<dbReference type="InterPro" id="IPR023367">
    <property type="entry name" value="Peptidase_M42_dom2"/>
</dbReference>
<dbReference type="Proteomes" id="UP001165427">
    <property type="component" value="Unassembled WGS sequence"/>
</dbReference>
<gene>
    <name evidence="9" type="ORF">MRX98_18885</name>
</gene>
<feature type="binding site" evidence="8">
    <location>
        <position position="61"/>
    </location>
    <ligand>
        <name>Zn(2+)</name>
        <dbReference type="ChEBI" id="CHEBI:29105"/>
        <label>1</label>
    </ligand>
</feature>
<dbReference type="RefSeq" id="WP_246913760.1">
    <property type="nucleotide sequence ID" value="NZ_JALJRB010000030.1"/>
</dbReference>
<keyword evidence="4 8" id="KW-0479">Metal-binding</keyword>
<dbReference type="SUPFAM" id="SSF101821">
    <property type="entry name" value="Aminopeptidase/glucanase lid domain"/>
    <property type="match status" value="1"/>
</dbReference>
<dbReference type="PIRSF" id="PIRSF001123">
    <property type="entry name" value="PepA_GA"/>
    <property type="match status" value="1"/>
</dbReference>
<keyword evidence="3" id="KW-0645">Protease</keyword>
<accession>A0AA41URU6</accession>
<dbReference type="GO" id="GO:0004177">
    <property type="term" value="F:aminopeptidase activity"/>
    <property type="evidence" value="ECO:0007669"/>
    <property type="project" value="UniProtKB-UniRule"/>
</dbReference>
<comment type="cofactor">
    <cofactor evidence="8">
        <name>a divalent metal cation</name>
        <dbReference type="ChEBI" id="CHEBI:60240"/>
    </cofactor>
    <text evidence="8">Binds 2 divalent metal cations per subunit.</text>
</comment>
<feature type="binding site" evidence="8">
    <location>
        <position position="316"/>
    </location>
    <ligand>
        <name>Zn(2+)</name>
        <dbReference type="ChEBI" id="CHEBI:29105"/>
        <label>2</label>
    </ligand>
</feature>
<feature type="binding site" evidence="8">
    <location>
        <position position="226"/>
    </location>
    <ligand>
        <name>Zn(2+)</name>
        <dbReference type="ChEBI" id="CHEBI:29105"/>
        <label>1</label>
    </ligand>
</feature>
<evidence type="ECO:0000256" key="4">
    <source>
        <dbReference type="ARBA" id="ARBA00022723"/>
    </source>
</evidence>
<evidence type="ECO:0000256" key="1">
    <source>
        <dbReference type="ARBA" id="ARBA00006272"/>
    </source>
</evidence>
<comment type="similarity">
    <text evidence="1 6">Belongs to the peptidase M42 family.</text>
</comment>
<evidence type="ECO:0008006" key="11">
    <source>
        <dbReference type="Google" id="ProtNLM"/>
    </source>
</evidence>
<evidence type="ECO:0000313" key="9">
    <source>
        <dbReference type="EMBL" id="MCJ8502648.1"/>
    </source>
</evidence>
<dbReference type="Gene3D" id="2.40.30.40">
    <property type="entry name" value="Peptidase M42, domain 2"/>
    <property type="match status" value="1"/>
</dbReference>
<comment type="caution">
    <text evidence="9">The sequence shown here is derived from an EMBL/GenBank/DDBJ whole genome shotgun (WGS) entry which is preliminary data.</text>
</comment>
<dbReference type="PANTHER" id="PTHR32481:SF0">
    <property type="entry name" value="AMINOPEPTIDASE YPDE-RELATED"/>
    <property type="match status" value="1"/>
</dbReference>
<feature type="binding site" evidence="8">
    <location>
        <position position="173"/>
    </location>
    <ligand>
        <name>Zn(2+)</name>
        <dbReference type="ChEBI" id="CHEBI:29105"/>
        <label>2</label>
    </ligand>
</feature>
<dbReference type="Gene3D" id="3.40.630.10">
    <property type="entry name" value="Zn peptidases"/>
    <property type="match status" value="1"/>
</dbReference>
<feature type="active site" description="Proton acceptor" evidence="7">
    <location>
        <position position="203"/>
    </location>
</feature>
<evidence type="ECO:0000256" key="8">
    <source>
        <dbReference type="PIRSR" id="PIRSR001123-2"/>
    </source>
</evidence>
<evidence type="ECO:0000256" key="2">
    <source>
        <dbReference type="ARBA" id="ARBA00022438"/>
    </source>
</evidence>
<evidence type="ECO:0000256" key="5">
    <source>
        <dbReference type="ARBA" id="ARBA00022801"/>
    </source>
</evidence>
<dbReference type="EMBL" id="JALJRB010000030">
    <property type="protein sequence ID" value="MCJ8502648.1"/>
    <property type="molecule type" value="Genomic_DNA"/>
</dbReference>
<proteinExistence type="inferred from homology"/>
<dbReference type="GO" id="GO:0006508">
    <property type="term" value="P:proteolysis"/>
    <property type="evidence" value="ECO:0007669"/>
    <property type="project" value="UniProtKB-KW"/>
</dbReference>
<keyword evidence="5" id="KW-0378">Hydrolase</keyword>
<dbReference type="SUPFAM" id="SSF53187">
    <property type="entry name" value="Zn-dependent exopeptidases"/>
    <property type="match status" value="1"/>
</dbReference>
<keyword evidence="2" id="KW-0031">Aminopeptidase</keyword>
<organism evidence="9 10">
    <name type="scientific">Desulfatitalea alkaliphila</name>
    <dbReference type="NCBI Taxonomy" id="2929485"/>
    <lineage>
        <taxon>Bacteria</taxon>
        <taxon>Pseudomonadati</taxon>
        <taxon>Thermodesulfobacteriota</taxon>
        <taxon>Desulfobacteria</taxon>
        <taxon>Desulfobacterales</taxon>
        <taxon>Desulfosarcinaceae</taxon>
        <taxon>Desulfatitalea</taxon>
    </lineage>
</organism>
<feature type="binding site" evidence="8">
    <location>
        <position position="173"/>
    </location>
    <ligand>
        <name>Zn(2+)</name>
        <dbReference type="ChEBI" id="CHEBI:29105"/>
        <label>1</label>
    </ligand>
</feature>
<keyword evidence="10" id="KW-1185">Reference proteome</keyword>
<evidence type="ECO:0000256" key="3">
    <source>
        <dbReference type="ARBA" id="ARBA00022670"/>
    </source>
</evidence>
<evidence type="ECO:0000313" key="10">
    <source>
        <dbReference type="Proteomes" id="UP001165427"/>
    </source>
</evidence>
<dbReference type="Pfam" id="PF05343">
    <property type="entry name" value="Peptidase_M42"/>
    <property type="match status" value="1"/>
</dbReference>
<dbReference type="InterPro" id="IPR051464">
    <property type="entry name" value="Peptidase_M42_aminopept"/>
</dbReference>
<dbReference type="AlphaFoldDB" id="A0AA41URU6"/>
<dbReference type="GO" id="GO:0046872">
    <property type="term" value="F:metal ion binding"/>
    <property type="evidence" value="ECO:0007669"/>
    <property type="project" value="UniProtKB-UniRule"/>
</dbReference>
<name>A0AA41URU6_9BACT</name>
<reference evidence="9" key="1">
    <citation type="submission" date="2022-04" db="EMBL/GenBank/DDBJ databases">
        <title>Desulfatitalea alkaliphila sp. nov., a novel anaerobic sulfate-reducing bacterium isolated from terrestrial mud volcano, Taman Peninsula, Russia.</title>
        <authorList>
            <person name="Khomyakova M.A."/>
            <person name="Merkel A.Y."/>
            <person name="Slobodkin A.I."/>
        </authorList>
    </citation>
    <scope>NUCLEOTIDE SEQUENCE</scope>
    <source>
        <strain evidence="9">M08but</strain>
    </source>
</reference>
<evidence type="ECO:0000256" key="6">
    <source>
        <dbReference type="PIRNR" id="PIRNR001123"/>
    </source>
</evidence>
<sequence length="348" mass="36872">MTYRLLQQLVQTPGISGREEKVRALVVDRMEQLGAAVRTDPMGSLIGHLPGPGPRVALVAHMDEVGFLVSKVEPAGWVRVMPVGGIDPRVCGAQKVVVHGRRDVPGIVGSTPPHLLKKGDGAASKEALPIEESFIDLGLPAAEIQTLVQVGDPVTFGTEGWENEHAFFAKALDDRVGLYAMLRAARLADRRGCDLYLIASTQEEYGLRGAGPAVFGVQPHIVLALEGTVASDTPGIKLPANTMVTAQGKGPEIRLSDRAMLSHRPLVDFLVQLAREAQIPHQLIVKNTGATDAAISQVAGVGVQACALSVPTRYLHAPVAMVRKTDVAHTVALTSAFIQRAGEMAAAV</sequence>